<feature type="compositionally biased region" description="Basic and acidic residues" evidence="1">
    <location>
        <begin position="263"/>
        <end position="273"/>
    </location>
</feature>
<comment type="caution">
    <text evidence="2">The sequence shown here is derived from an EMBL/GenBank/DDBJ whole genome shotgun (WGS) entry which is preliminary data.</text>
</comment>
<dbReference type="Proteomes" id="UP001492380">
    <property type="component" value="Unassembled WGS sequence"/>
</dbReference>
<dbReference type="PANTHER" id="PTHR21521:SF0">
    <property type="entry name" value="AMUN, ISOFORM A"/>
    <property type="match status" value="1"/>
</dbReference>
<dbReference type="PANTHER" id="PTHR21521">
    <property type="entry name" value="AMUN, ISOFORM A"/>
    <property type="match status" value="1"/>
</dbReference>
<feature type="region of interest" description="Disordered" evidence="1">
    <location>
        <begin position="49"/>
        <end position="75"/>
    </location>
</feature>
<organism evidence="2 3">
    <name type="scientific">Phyllosticta capitalensis</name>
    <dbReference type="NCBI Taxonomy" id="121624"/>
    <lineage>
        <taxon>Eukaryota</taxon>
        <taxon>Fungi</taxon>
        <taxon>Dikarya</taxon>
        <taxon>Ascomycota</taxon>
        <taxon>Pezizomycotina</taxon>
        <taxon>Dothideomycetes</taxon>
        <taxon>Dothideomycetes incertae sedis</taxon>
        <taxon>Botryosphaeriales</taxon>
        <taxon>Phyllostictaceae</taxon>
        <taxon>Phyllosticta</taxon>
    </lineage>
</organism>
<feature type="compositionally biased region" description="Basic residues" evidence="1">
    <location>
        <begin position="337"/>
        <end position="352"/>
    </location>
</feature>
<feature type="compositionally biased region" description="Basic and acidic residues" evidence="1">
    <location>
        <begin position="63"/>
        <end position="75"/>
    </location>
</feature>
<reference evidence="2 3" key="1">
    <citation type="submission" date="2024-04" db="EMBL/GenBank/DDBJ databases">
        <title>Phyllosticta paracitricarpa is synonymous to the EU quarantine fungus P. citricarpa based on phylogenomic analyses.</title>
        <authorList>
            <consortium name="Lawrence Berkeley National Laboratory"/>
            <person name="Van Ingen-Buijs V.A."/>
            <person name="Van Westerhoven A.C."/>
            <person name="Haridas S."/>
            <person name="Skiadas P."/>
            <person name="Martin F."/>
            <person name="Groenewald J.Z."/>
            <person name="Crous P.W."/>
            <person name="Seidl M.F."/>
        </authorList>
    </citation>
    <scope>NUCLEOTIDE SEQUENCE [LARGE SCALE GENOMIC DNA]</scope>
    <source>
        <strain evidence="2 3">CBS 123374</strain>
    </source>
</reference>
<feature type="region of interest" description="Disordered" evidence="1">
    <location>
        <begin position="130"/>
        <end position="153"/>
    </location>
</feature>
<proteinExistence type="predicted"/>
<accession>A0ABR1YB77</accession>
<evidence type="ECO:0000313" key="2">
    <source>
        <dbReference type="EMBL" id="KAK8224695.1"/>
    </source>
</evidence>
<evidence type="ECO:0000256" key="1">
    <source>
        <dbReference type="SAM" id="MobiDB-lite"/>
    </source>
</evidence>
<keyword evidence="3" id="KW-1185">Reference proteome</keyword>
<name>A0ABR1YB77_9PEZI</name>
<feature type="region of interest" description="Disordered" evidence="1">
    <location>
        <begin position="261"/>
        <end position="352"/>
    </location>
</feature>
<dbReference type="EMBL" id="JBBWRZ010000012">
    <property type="protein sequence ID" value="KAK8224695.1"/>
    <property type="molecule type" value="Genomic_DNA"/>
</dbReference>
<evidence type="ECO:0000313" key="3">
    <source>
        <dbReference type="Proteomes" id="UP001492380"/>
    </source>
</evidence>
<protein>
    <submittedName>
        <fullName evidence="2">Uncharacterized protein</fullName>
    </submittedName>
</protein>
<sequence length="352" mass="37430">MAIMPPSTFRTLLAQYASAHHHRHAAKPAPHNTCDCAFRFTTAPALVASRRRQQQNDSSSTKADGKVDADAKDDVDSPAGYLTVDELARLVEWKIAHGSFFPALPKLARGNGDEVVRRVTGEAFALLLLGTSPSSSSPPPSPSADTKGEREPSAQTVMAALTTLTRLKGVGPATASLLLSVAEGGATVPFFADELFLWARAGFEECGELPSKKSVKIRYDSKEYEELLGATRGFLGRLRGEGGEEVTAREVEMVARVLGAAGRGKEKGADKGKGKEKRGKGGVDTVAAEQKEDDNTATKKANNAEQPQKRRKRGAAEAKRSAPAAVDTKASATGRRVMPRRAAARKSRAVGI</sequence>
<gene>
    <name evidence="2" type="ORF">HDK90DRAFT_470114</name>
</gene>